<reference evidence="2" key="1">
    <citation type="journal article" date="2020" name="mSystems">
        <title>Genome- and Community-Level Interaction Insights into Carbon Utilization and Element Cycling Functions of Hydrothermarchaeota in Hydrothermal Sediment.</title>
        <authorList>
            <person name="Zhou Z."/>
            <person name="Liu Y."/>
            <person name="Xu W."/>
            <person name="Pan J."/>
            <person name="Luo Z.H."/>
            <person name="Li M."/>
        </authorList>
    </citation>
    <scope>NUCLEOTIDE SEQUENCE [LARGE SCALE GENOMIC DNA]</scope>
    <source>
        <strain evidence="2">SpSt-573</strain>
    </source>
</reference>
<organism evidence="2">
    <name type="scientific">Anaerolinea thermolimosa</name>
    <dbReference type="NCBI Taxonomy" id="229919"/>
    <lineage>
        <taxon>Bacteria</taxon>
        <taxon>Bacillati</taxon>
        <taxon>Chloroflexota</taxon>
        <taxon>Anaerolineae</taxon>
        <taxon>Anaerolineales</taxon>
        <taxon>Anaerolineaceae</taxon>
        <taxon>Anaerolinea</taxon>
    </lineage>
</organism>
<name>A0A7C4KIZ3_9CHLR</name>
<evidence type="ECO:0000313" key="2">
    <source>
        <dbReference type="EMBL" id="HGS22995.1"/>
    </source>
</evidence>
<protein>
    <recommendedName>
        <fullName evidence="1">DUF6504 domain-containing protein</fullName>
    </recommendedName>
</protein>
<feature type="domain" description="DUF6504" evidence="1">
    <location>
        <begin position="11"/>
        <end position="121"/>
    </location>
</feature>
<dbReference type="EMBL" id="DSYK01000711">
    <property type="protein sequence ID" value="HGS22995.1"/>
    <property type="molecule type" value="Genomic_DNA"/>
</dbReference>
<evidence type="ECO:0000259" key="1">
    <source>
        <dbReference type="Pfam" id="PF20114"/>
    </source>
</evidence>
<gene>
    <name evidence="2" type="ORF">ENT37_14165</name>
</gene>
<sequence>MGKNQPLRPMAFYDEPLEPVFDTPPLLEKTPPCPDGFRWRGEDFRVVELLEEWREFRRRGRMAENMRPEHASRAQMRGSWGVGRFHFRVCVQGGRVFELVYDRAPGDADDRKGKWFLYSEWG</sequence>
<accession>A0A7C4KIZ3</accession>
<dbReference type="AlphaFoldDB" id="A0A7C4KIZ3"/>
<dbReference type="InterPro" id="IPR045443">
    <property type="entry name" value="DUF6504"/>
</dbReference>
<comment type="caution">
    <text evidence="2">The sequence shown here is derived from an EMBL/GenBank/DDBJ whole genome shotgun (WGS) entry which is preliminary data.</text>
</comment>
<proteinExistence type="predicted"/>
<dbReference type="Pfam" id="PF20114">
    <property type="entry name" value="DUF6504"/>
    <property type="match status" value="1"/>
</dbReference>